<name>A0A058ZT65_EUCGR</name>
<evidence type="ECO:0000313" key="3">
    <source>
        <dbReference type="Proteomes" id="UP000030711"/>
    </source>
</evidence>
<dbReference type="AlphaFoldDB" id="A0A058ZT65"/>
<reference evidence="1" key="2">
    <citation type="journal article" date="2014" name="Nature">
        <title>The genome of Eucalyptus grandis.</title>
        <authorList>
            <person name="Myburg A.A."/>
            <person name="Grattapaglia D."/>
            <person name="Tuskan G.A."/>
            <person name="Hellsten U."/>
            <person name="Hayes R.D."/>
            <person name="Grimwood J."/>
            <person name="Jenkins J."/>
            <person name="Lindquist E."/>
            <person name="Tice H."/>
            <person name="Bauer D."/>
            <person name="Goodstein D.M."/>
            <person name="Dubchak I."/>
            <person name="Poliakov A."/>
            <person name="Mizrachi E."/>
            <person name="Kullan A.R."/>
            <person name="Hussey S.G."/>
            <person name="Pinard D."/>
            <person name="van der Merwe K."/>
            <person name="Singh P."/>
            <person name="van Jaarsveld I."/>
            <person name="Silva-Junior O.B."/>
            <person name="Togawa R.C."/>
            <person name="Pappas M.R."/>
            <person name="Faria D.A."/>
            <person name="Sansaloni C.P."/>
            <person name="Petroli C.D."/>
            <person name="Yang X."/>
            <person name="Ranjan P."/>
            <person name="Tschaplinski T.J."/>
            <person name="Ye C.Y."/>
            <person name="Li T."/>
            <person name="Sterck L."/>
            <person name="Vanneste K."/>
            <person name="Murat F."/>
            <person name="Soler M."/>
            <person name="Clemente H.S."/>
            <person name="Saidi N."/>
            <person name="Cassan-Wang H."/>
            <person name="Dunand C."/>
            <person name="Hefer C.A."/>
            <person name="Bornberg-Bauer E."/>
            <person name="Kersting A.R."/>
            <person name="Vining K."/>
            <person name="Amarasinghe V."/>
            <person name="Ranik M."/>
            <person name="Naithani S."/>
            <person name="Elser J."/>
            <person name="Boyd A.E."/>
            <person name="Liston A."/>
            <person name="Spatafora J.W."/>
            <person name="Dharmwardhana P."/>
            <person name="Raja R."/>
            <person name="Sullivan C."/>
            <person name="Romanel E."/>
            <person name="Alves-Ferreira M."/>
            <person name="Kulheim C."/>
            <person name="Foley W."/>
            <person name="Carocha V."/>
            <person name="Paiva J."/>
            <person name="Kudrna D."/>
            <person name="Brommonschenkel S.H."/>
            <person name="Pasquali G."/>
            <person name="Byrne M."/>
            <person name="Rigault P."/>
            <person name="Tibbits J."/>
            <person name="Spokevicius A."/>
            <person name="Jones R.C."/>
            <person name="Steane D.A."/>
            <person name="Vaillancourt R.E."/>
            <person name="Potts B.M."/>
            <person name="Joubert F."/>
            <person name="Barry K."/>
            <person name="Pappas G.J."/>
            <person name="Strauss S.H."/>
            <person name="Jaiswal P."/>
            <person name="Grima-Pettenati J."/>
            <person name="Salse J."/>
            <person name="Van de Peer Y."/>
            <person name="Rokhsar D.S."/>
            <person name="Schmutz J."/>
        </authorList>
    </citation>
    <scope>NUCLEOTIDE SEQUENCE</scope>
    <source>
        <tissue evidence="1">Leaf extractions</tissue>
    </source>
</reference>
<dbReference type="EMBL" id="KK199159">
    <property type="protein sequence ID" value="KCW44634.1"/>
    <property type="molecule type" value="Genomic_DNA"/>
</dbReference>
<reference evidence="2" key="1">
    <citation type="submission" date="2013-07" db="EMBL/GenBank/DDBJ databases">
        <title>The genome of Eucalyptus grandis.</title>
        <authorList>
            <person name="Schmutz J."/>
            <person name="Hayes R."/>
            <person name="Myburg A."/>
            <person name="Tuskan G."/>
            <person name="Grattapaglia D."/>
            <person name="Rokhsar D.S."/>
        </authorList>
    </citation>
    <scope>NUCLEOTIDE SEQUENCE</scope>
    <source>
        <tissue evidence="2">Leaf extractions</tissue>
    </source>
</reference>
<dbReference type="OMA" id="WDTIPIN"/>
<dbReference type="STRING" id="71139.A0A058ZT65"/>
<proteinExistence type="predicted"/>
<evidence type="ECO:0008006" key="4">
    <source>
        <dbReference type="Google" id="ProtNLM"/>
    </source>
</evidence>
<reference evidence="1" key="3">
    <citation type="submission" date="2023-04" db="EMBL/GenBank/DDBJ databases">
        <title>WGS assembly of Eucalyptus grandis.</title>
        <authorList>
            <person name="Myburg A."/>
            <person name="Grattapaglia D."/>
            <person name="Tuskan G."/>
            <person name="Hellsten U."/>
            <person name="Hayes R."/>
            <person name="Grimwood J."/>
            <person name="Jenkins J."/>
            <person name="Lindquist E."/>
            <person name="Tice H."/>
            <person name="Bauer D."/>
            <person name="Goodstein D."/>
            <person name="Dubchak I."/>
            <person name="Poliakov A."/>
            <person name="Mizrachi E."/>
            <person name="Kullan A."/>
            <person name="Hussey S."/>
            <person name="Pinard D."/>
            <person name="Van D."/>
            <person name="Singh P."/>
            <person name="Van J."/>
            <person name="Silva-Junior O."/>
            <person name="Togawa R."/>
            <person name="Pappas M."/>
            <person name="Faria D."/>
            <person name="Sansaloni C."/>
            <person name="Petroli C."/>
            <person name="Yang X."/>
            <person name="Ranjan P."/>
            <person name="Tschaplinski T."/>
            <person name="Ye C."/>
            <person name="Li T."/>
            <person name="Sterck L."/>
            <person name="Vanneste K."/>
            <person name="Murat F."/>
            <person name="Soler M."/>
            <person name="Clemente H."/>
            <person name="Saidi N."/>
            <person name="Cassan-Wang H."/>
            <person name="Dunand C."/>
            <person name="Hefer C."/>
            <person name="Bornberg-Bauer E."/>
            <person name="Kersting A."/>
            <person name="Vining K."/>
            <person name="Amarasinghe V."/>
            <person name="Ranik M."/>
            <person name="Naithani S."/>
            <person name="Elser J."/>
            <person name="Boyd A."/>
            <person name="Liston A."/>
            <person name="Spatafora J."/>
            <person name="Dharmwardhana P."/>
            <person name="Raja R."/>
            <person name="Sullivan C."/>
            <person name="Romanel E."/>
            <person name="Alves-Ferreira M."/>
            <person name="Kulheim C."/>
            <person name="Foley W."/>
            <person name="Carocha V."/>
            <person name="Paiva J."/>
            <person name="Kudrna D."/>
            <person name="Brommonschenkel S."/>
            <person name="Pasquali G."/>
            <person name="Byrne M."/>
            <person name="Rigault P."/>
            <person name="Tibbits J."/>
            <person name="Spokevicius A."/>
            <person name="Jones R."/>
            <person name="Steane D."/>
            <person name="Vaillancourt R."/>
            <person name="Potts B."/>
            <person name="Joubert F."/>
            <person name="Barry K."/>
            <person name="Pappas G."/>
            <person name="Strauss S."/>
            <person name="Jaiswal P."/>
            <person name="Grima-Pettenati J."/>
            <person name="Salse J."/>
            <person name="Van D."/>
            <person name="Rokhsar D."/>
            <person name="Schmutz J."/>
        </authorList>
    </citation>
    <scope>NUCLEOTIDE SEQUENCE</scope>
    <source>
        <tissue evidence="1">Leaf extractions</tissue>
    </source>
</reference>
<dbReference type="EMBL" id="MU848643">
    <property type="protein sequence ID" value="KAK2632224.1"/>
    <property type="molecule type" value="Genomic_DNA"/>
</dbReference>
<dbReference type="Gramene" id="KCW44634">
    <property type="protein sequence ID" value="KCW44634"/>
    <property type="gene ID" value="EUGRSUZ_L01849"/>
</dbReference>
<protein>
    <recommendedName>
        <fullName evidence="4">GST C-terminal domain-containing protein</fullName>
    </recommendedName>
</protein>
<dbReference type="Proteomes" id="UP000030711">
    <property type="component" value="Unassembled WGS sequence"/>
</dbReference>
<accession>A0A058ZT65</accession>
<reference evidence="1" key="4">
    <citation type="submission" date="2023-07" db="EMBL/GenBank/DDBJ databases">
        <authorList>
            <person name="Myburg A.A."/>
            <person name="Grattapaglia D."/>
            <person name="Tuskan G.A."/>
            <person name="Hellsten U."/>
            <person name="Hayes R.D."/>
            <person name="Grimwood J."/>
            <person name="Jenkins J."/>
            <person name="Lindquist E."/>
            <person name="Tice H."/>
            <person name="Bauer D."/>
            <person name="Goodstein D.M."/>
            <person name="Dubchak I."/>
            <person name="Poliakov A."/>
            <person name="Mizrachi E."/>
            <person name="Kullan A.R."/>
            <person name="Hussey S.G."/>
            <person name="Pinard D."/>
            <person name="Van D.M."/>
            <person name="Singh P."/>
            <person name="Van J.I."/>
            <person name="Silva-Junior O.B."/>
            <person name="Togawa R.C."/>
            <person name="Pappas M.R."/>
            <person name="Faria D.A."/>
            <person name="Sansaloni C.P."/>
            <person name="Petroli C.D."/>
            <person name="Yang X."/>
            <person name="Ranjan P."/>
            <person name="Tschaplinski T.J."/>
            <person name="Ye C.Y."/>
            <person name="Li T."/>
            <person name="Sterck L."/>
            <person name="Vanneste K."/>
            <person name="Murat F."/>
            <person name="Soler M."/>
            <person name="Clemente H.S."/>
            <person name="Saidi N."/>
            <person name="Cassan-Wang H."/>
            <person name="Dunand C."/>
            <person name="Hefer C.A."/>
            <person name="Bornberg-Bauer E."/>
            <person name="Kersting A.R."/>
            <person name="Vining K."/>
            <person name="Amarasinghe V."/>
            <person name="Ranik M."/>
            <person name="Naithani S."/>
            <person name="Elser J."/>
            <person name="Boyd A.E."/>
            <person name="Liston A."/>
            <person name="Spatafora J.W."/>
            <person name="Dharmwardhana P."/>
            <person name="Raja R."/>
            <person name="Sullivan C."/>
            <person name="Romanel E."/>
            <person name="Alves-Ferreira M."/>
            <person name="Kulheim C."/>
            <person name="Foley W."/>
            <person name="Carocha V."/>
            <person name="Paiva J."/>
            <person name="Kudrna D."/>
            <person name="Brommonschenkel S.H."/>
            <person name="Pasquali G."/>
            <person name="Byrne M."/>
            <person name="Rigault P."/>
            <person name="Tibbits J."/>
            <person name="Spokevicius A."/>
            <person name="Jones R.C."/>
            <person name="Steane D.A."/>
            <person name="Vaillancourt R.E."/>
            <person name="Potts B.M."/>
            <person name="Joubert F."/>
            <person name="Barry K."/>
            <person name="Pappas G.J."/>
            <person name="Strauss S.H."/>
            <person name="Jaiswal P."/>
            <person name="Grima-Pettenati J."/>
            <person name="Salse J."/>
            <person name="Van D.P."/>
            <person name="Rokhsar D.S."/>
            <person name="Schmutz J."/>
        </authorList>
    </citation>
    <scope>NUCLEOTIDE SEQUENCE</scope>
    <source>
        <tissue evidence="1">Leaf extractions</tissue>
    </source>
</reference>
<dbReference type="InterPro" id="IPR036282">
    <property type="entry name" value="Glutathione-S-Trfase_C_sf"/>
</dbReference>
<dbReference type="InParanoid" id="A0A058ZT65"/>
<dbReference type="eggNOG" id="KOG0406">
    <property type="taxonomic scope" value="Eukaryota"/>
</dbReference>
<dbReference type="SUPFAM" id="SSF47616">
    <property type="entry name" value="GST C-terminal domain-like"/>
    <property type="match status" value="1"/>
</dbReference>
<gene>
    <name evidence="2" type="ORF">EUGRSUZ_L01849</name>
</gene>
<evidence type="ECO:0000313" key="1">
    <source>
        <dbReference type="EMBL" id="KAK2632224.1"/>
    </source>
</evidence>
<organism evidence="2">
    <name type="scientific">Eucalyptus grandis</name>
    <name type="common">Flooded gum</name>
    <dbReference type="NCBI Taxonomy" id="71139"/>
    <lineage>
        <taxon>Eukaryota</taxon>
        <taxon>Viridiplantae</taxon>
        <taxon>Streptophyta</taxon>
        <taxon>Embryophyta</taxon>
        <taxon>Tracheophyta</taxon>
        <taxon>Spermatophyta</taxon>
        <taxon>Magnoliopsida</taxon>
        <taxon>eudicotyledons</taxon>
        <taxon>Gunneridae</taxon>
        <taxon>Pentapetalae</taxon>
        <taxon>rosids</taxon>
        <taxon>malvids</taxon>
        <taxon>Myrtales</taxon>
        <taxon>Myrtaceae</taxon>
        <taxon>Myrtoideae</taxon>
        <taxon>Eucalypteae</taxon>
        <taxon>Eucalyptus</taxon>
    </lineage>
</organism>
<sequence>MGPVRSRGKENELGDEPFFGAKKFGFLEKLFIGFCCWLYSYEMFASFSIETECPKLVAWSNRCMEKERVSKSLPDPRKVYGVVLELKERWA</sequence>
<keyword evidence="3" id="KW-1185">Reference proteome</keyword>
<evidence type="ECO:0000313" key="2">
    <source>
        <dbReference type="EMBL" id="KCW44634.1"/>
    </source>
</evidence>
<dbReference type="Gene3D" id="1.20.1050.10">
    <property type="match status" value="1"/>
</dbReference>